<sequence>MGSIADLLGDQLRAGLAQLVDPAPDGDAVSPAQASSIDAMGESATAEERAREAAMEAVLDESGIDPADARAELTLRRDLDMDDVALYAVVARVEREAKVGFSDAQIEGWQTLGDLLGAVANGACHD</sequence>
<accession>A0A929RP18</accession>
<name>A0A929RP18_9ACTO</name>
<evidence type="ECO:0000313" key="3">
    <source>
        <dbReference type="EMBL" id="MBF0966482.1"/>
    </source>
</evidence>
<evidence type="ECO:0000313" key="4">
    <source>
        <dbReference type="Proteomes" id="UP000759246"/>
    </source>
</evidence>
<dbReference type="RefSeq" id="WP_314768256.1">
    <property type="nucleotide sequence ID" value="NZ_CAUUTQ010000004.1"/>
</dbReference>
<feature type="region of interest" description="Disordered" evidence="1">
    <location>
        <begin position="21"/>
        <end position="49"/>
    </location>
</feature>
<proteinExistence type="predicted"/>
<comment type="caution">
    <text evidence="3">The sequence shown here is derived from an EMBL/GenBank/DDBJ whole genome shotgun (WGS) entry which is preliminary data.</text>
</comment>
<dbReference type="InterPro" id="IPR009081">
    <property type="entry name" value="PP-bd_ACP"/>
</dbReference>
<reference evidence="3" key="1">
    <citation type="submission" date="2020-04" db="EMBL/GenBank/DDBJ databases">
        <title>Deep metagenomics examines the oral microbiome during advanced dental caries in children, revealing novel taxa and co-occurrences with host molecules.</title>
        <authorList>
            <person name="Baker J.L."/>
            <person name="Morton J.T."/>
            <person name="Dinis M."/>
            <person name="Alvarez R."/>
            <person name="Tran N.C."/>
            <person name="Knight R."/>
            <person name="Edlund A."/>
        </authorList>
    </citation>
    <scope>NUCLEOTIDE SEQUENCE</scope>
    <source>
        <strain evidence="3">JCVI_30_bin.13</strain>
    </source>
</reference>
<dbReference type="Gene3D" id="1.10.1200.10">
    <property type="entry name" value="ACP-like"/>
    <property type="match status" value="1"/>
</dbReference>
<evidence type="ECO:0000256" key="1">
    <source>
        <dbReference type="SAM" id="MobiDB-lite"/>
    </source>
</evidence>
<dbReference type="InterPro" id="IPR036736">
    <property type="entry name" value="ACP-like_sf"/>
</dbReference>
<protein>
    <submittedName>
        <fullName evidence="3">Acyl carrier protein</fullName>
    </submittedName>
</protein>
<gene>
    <name evidence="3" type="ORF">HXK09_04875</name>
</gene>
<dbReference type="Pfam" id="PF00550">
    <property type="entry name" value="PP-binding"/>
    <property type="match status" value="1"/>
</dbReference>
<feature type="domain" description="Carrier" evidence="2">
    <location>
        <begin position="56"/>
        <end position="118"/>
    </location>
</feature>
<organism evidence="3 4">
    <name type="scientific">Actinomyces bouchesdurhonensis</name>
    <dbReference type="NCBI Taxonomy" id="1852361"/>
    <lineage>
        <taxon>Bacteria</taxon>
        <taxon>Bacillati</taxon>
        <taxon>Actinomycetota</taxon>
        <taxon>Actinomycetes</taxon>
        <taxon>Actinomycetales</taxon>
        <taxon>Actinomycetaceae</taxon>
        <taxon>Actinomyces</taxon>
    </lineage>
</organism>
<dbReference type="SUPFAM" id="SSF47336">
    <property type="entry name" value="ACP-like"/>
    <property type="match status" value="1"/>
</dbReference>
<dbReference type="AlphaFoldDB" id="A0A929RP18"/>
<dbReference type="Proteomes" id="UP000759246">
    <property type="component" value="Unassembled WGS sequence"/>
</dbReference>
<dbReference type="EMBL" id="JABZGF010000120">
    <property type="protein sequence ID" value="MBF0966482.1"/>
    <property type="molecule type" value="Genomic_DNA"/>
</dbReference>
<evidence type="ECO:0000259" key="2">
    <source>
        <dbReference type="Pfam" id="PF00550"/>
    </source>
</evidence>